<organism evidence="2 3">
    <name type="scientific">Litoreibacter arenae DSM 19593</name>
    <dbReference type="NCBI Taxonomy" id="1123360"/>
    <lineage>
        <taxon>Bacteria</taxon>
        <taxon>Pseudomonadati</taxon>
        <taxon>Pseudomonadota</taxon>
        <taxon>Alphaproteobacteria</taxon>
        <taxon>Rhodobacterales</taxon>
        <taxon>Roseobacteraceae</taxon>
        <taxon>Litoreibacter</taxon>
    </lineage>
</organism>
<dbReference type="AlphaFoldDB" id="S9QL00"/>
<dbReference type="STRING" id="1123360.thalar_01633"/>
<dbReference type="PANTHER" id="PTHR36437:SF2">
    <property type="entry name" value="GLYOXALASE_BLEOMYCIN RESISTANCE PROTEIN_DIOXYGENASE"/>
    <property type="match status" value="1"/>
</dbReference>
<dbReference type="InterPro" id="IPR004360">
    <property type="entry name" value="Glyas_Fos-R_dOase_dom"/>
</dbReference>
<dbReference type="Gene3D" id="3.10.180.10">
    <property type="entry name" value="2,3-Dihydroxybiphenyl 1,2-Dioxygenase, domain 1"/>
    <property type="match status" value="1"/>
</dbReference>
<sequence length="130" mass="14165">MSAYISAFTIVVPDYDSGLDFYVGRAGFHLIEDTDLGGGKRWVLIAPSPDAQTRILLAKAADNAQSAAIGKQTGGRVGFFLHSDAFDADYTRMLAAGVTFEESPREESYGKVAVWSDPWGNRWDLLQLSS</sequence>
<dbReference type="PROSITE" id="PS51819">
    <property type="entry name" value="VOC"/>
    <property type="match status" value="1"/>
</dbReference>
<dbReference type="eggNOG" id="COG0346">
    <property type="taxonomic scope" value="Bacteria"/>
</dbReference>
<dbReference type="InterPro" id="IPR037523">
    <property type="entry name" value="VOC_core"/>
</dbReference>
<evidence type="ECO:0000313" key="2">
    <source>
        <dbReference type="EMBL" id="EPX80293.1"/>
    </source>
</evidence>
<dbReference type="HOGENOM" id="CLU_046006_10_1_5"/>
<feature type="domain" description="VOC" evidence="1">
    <location>
        <begin position="4"/>
        <end position="128"/>
    </location>
</feature>
<gene>
    <name evidence="2" type="ORF">thalar_01633</name>
</gene>
<name>S9QL00_9RHOB</name>
<dbReference type="SUPFAM" id="SSF54593">
    <property type="entry name" value="Glyoxalase/Bleomycin resistance protein/Dihydroxybiphenyl dioxygenase"/>
    <property type="match status" value="1"/>
</dbReference>
<accession>S9QL00</accession>
<evidence type="ECO:0000259" key="1">
    <source>
        <dbReference type="PROSITE" id="PS51819"/>
    </source>
</evidence>
<dbReference type="Pfam" id="PF00903">
    <property type="entry name" value="Glyoxalase"/>
    <property type="match status" value="1"/>
</dbReference>
<dbReference type="EMBL" id="AONI01000009">
    <property type="protein sequence ID" value="EPX80293.1"/>
    <property type="molecule type" value="Genomic_DNA"/>
</dbReference>
<dbReference type="Proteomes" id="UP000015351">
    <property type="component" value="Unassembled WGS sequence"/>
</dbReference>
<proteinExistence type="predicted"/>
<reference evidence="3" key="1">
    <citation type="journal article" date="2013" name="Stand. Genomic Sci.">
        <title>Genome sequence of the Litoreibacter arenae type strain (DSM 19593(T)), a member of the Roseobacter clade isolated from sea sand.</title>
        <authorList>
            <person name="Riedel T."/>
            <person name="Fiebig A."/>
            <person name="Petersen J."/>
            <person name="Gronow S."/>
            <person name="Kyrpides N.C."/>
            <person name="Goker M."/>
            <person name="Klenk H.P."/>
        </authorList>
    </citation>
    <scope>NUCLEOTIDE SEQUENCE [LARGE SCALE GENOMIC DNA]</scope>
    <source>
        <strain evidence="3">DSM 19593</strain>
    </source>
</reference>
<dbReference type="InterPro" id="IPR029068">
    <property type="entry name" value="Glyas_Bleomycin-R_OHBP_Dase"/>
</dbReference>
<dbReference type="OrthoDB" id="9794917at2"/>
<evidence type="ECO:0000313" key="3">
    <source>
        <dbReference type="Proteomes" id="UP000015351"/>
    </source>
</evidence>
<dbReference type="PATRIC" id="fig|1123360.3.peg.1619"/>
<protein>
    <submittedName>
        <fullName evidence="2">Glyoxalase family protein</fullName>
    </submittedName>
</protein>
<keyword evidence="3" id="KW-1185">Reference proteome</keyword>
<dbReference type="PANTHER" id="PTHR36437">
    <property type="entry name" value="GLYOXALASE/BLEOMYCIN RESISTANCE PROTEIN/DIOXYGENASE"/>
    <property type="match status" value="1"/>
</dbReference>
<comment type="caution">
    <text evidence="2">The sequence shown here is derived from an EMBL/GenBank/DDBJ whole genome shotgun (WGS) entry which is preliminary data.</text>
</comment>
<dbReference type="RefSeq" id="WP_021100199.1">
    <property type="nucleotide sequence ID" value="NZ_KE557306.1"/>
</dbReference>